<dbReference type="RefSeq" id="XP_060667416.1">
    <property type="nucleotide sequence ID" value="XM_060811433.1"/>
</dbReference>
<feature type="signal peptide" evidence="2">
    <location>
        <begin position="1"/>
        <end position="29"/>
    </location>
</feature>
<dbReference type="Pfam" id="PF00450">
    <property type="entry name" value="Peptidase_S10"/>
    <property type="match status" value="1"/>
</dbReference>
<reference evidence="4" key="1">
    <citation type="submission" date="2025-08" db="UniProtKB">
        <authorList>
            <consortium name="RefSeq"/>
        </authorList>
    </citation>
    <scope>IDENTIFICATION</scope>
    <source>
        <tissue evidence="4">Seedling</tissue>
    </source>
</reference>
<evidence type="ECO:0000256" key="2">
    <source>
        <dbReference type="SAM" id="SignalP"/>
    </source>
</evidence>
<evidence type="ECO:0000313" key="4">
    <source>
        <dbReference type="RefSeq" id="XP_060667416.1"/>
    </source>
</evidence>
<comment type="similarity">
    <text evidence="1">Belongs to the peptidase S10 family.</text>
</comment>
<dbReference type="Gene3D" id="3.40.50.1820">
    <property type="entry name" value="alpha/beta hydrolase"/>
    <property type="match status" value="1"/>
</dbReference>
<dbReference type="Proteomes" id="UP001652623">
    <property type="component" value="Chromosome 9"/>
</dbReference>
<proteinExistence type="inferred from homology"/>
<protein>
    <submittedName>
        <fullName evidence="4">Serine carboxypeptidase-like 4</fullName>
    </submittedName>
</protein>
<accession>A0ABM3ZSF9</accession>
<dbReference type="GeneID" id="125424325"/>
<dbReference type="SUPFAM" id="SSF53474">
    <property type="entry name" value="alpha/beta-Hydrolases"/>
    <property type="match status" value="1"/>
</dbReference>
<keyword evidence="3" id="KW-1185">Reference proteome</keyword>
<dbReference type="InterPro" id="IPR001563">
    <property type="entry name" value="Peptidase_S10"/>
</dbReference>
<feature type="chain" id="PRO_5046652889" evidence="2">
    <location>
        <begin position="30"/>
        <end position="112"/>
    </location>
</feature>
<gene>
    <name evidence="4" type="primary">LOC125424325</name>
</gene>
<name>A0ABM3ZSF9_ZIZJJ</name>
<organism evidence="3 4">
    <name type="scientific">Ziziphus jujuba</name>
    <name type="common">Chinese jujube</name>
    <name type="synonym">Ziziphus sativa</name>
    <dbReference type="NCBI Taxonomy" id="326968"/>
    <lineage>
        <taxon>Eukaryota</taxon>
        <taxon>Viridiplantae</taxon>
        <taxon>Streptophyta</taxon>
        <taxon>Embryophyta</taxon>
        <taxon>Tracheophyta</taxon>
        <taxon>Spermatophyta</taxon>
        <taxon>Magnoliopsida</taxon>
        <taxon>eudicotyledons</taxon>
        <taxon>Gunneridae</taxon>
        <taxon>Pentapetalae</taxon>
        <taxon>rosids</taxon>
        <taxon>fabids</taxon>
        <taxon>Rosales</taxon>
        <taxon>Rhamnaceae</taxon>
        <taxon>Paliureae</taxon>
        <taxon>Ziziphus</taxon>
    </lineage>
</organism>
<evidence type="ECO:0000256" key="1">
    <source>
        <dbReference type="ARBA" id="ARBA00009431"/>
    </source>
</evidence>
<sequence length="112" mass="12281">MPLNFFNFIGFPLSYLLLLFLQAALLSNGSIVKTLPGFPGVLPFKLETGYVRVEESELFYYFVESQGQAPFDPFILYPNGGPSCSGLNDCHYQAGPLVFNIADYTGGLLALS</sequence>
<dbReference type="InterPro" id="IPR029058">
    <property type="entry name" value="AB_hydrolase_fold"/>
</dbReference>
<keyword evidence="2" id="KW-0732">Signal</keyword>
<evidence type="ECO:0000313" key="3">
    <source>
        <dbReference type="Proteomes" id="UP001652623"/>
    </source>
</evidence>